<evidence type="ECO:0000313" key="2">
    <source>
        <dbReference type="Proteomes" id="UP000241890"/>
    </source>
</evidence>
<evidence type="ECO:0000313" key="1">
    <source>
        <dbReference type="EMBL" id="GBG28398.1"/>
    </source>
</evidence>
<accession>A0A2R5GF82</accession>
<dbReference type="AlphaFoldDB" id="A0A2R5GF82"/>
<protein>
    <submittedName>
        <fullName evidence="1">Uncharacterized protein</fullName>
    </submittedName>
</protein>
<name>A0A2R5GF82_9STRA</name>
<dbReference type="Proteomes" id="UP000241890">
    <property type="component" value="Unassembled WGS sequence"/>
</dbReference>
<reference evidence="1 2" key="1">
    <citation type="submission" date="2017-12" db="EMBL/GenBank/DDBJ databases">
        <title>Sequencing, de novo assembly and annotation of complete genome of a new Thraustochytrid species, strain FCC1311.</title>
        <authorList>
            <person name="Sedici K."/>
            <person name="Godart F."/>
            <person name="Aiese Cigliano R."/>
            <person name="Sanseverino W."/>
            <person name="Barakat M."/>
            <person name="Ortet P."/>
            <person name="Marechal E."/>
            <person name="Cagnac O."/>
            <person name="Amato A."/>
        </authorList>
    </citation>
    <scope>NUCLEOTIDE SEQUENCE [LARGE SCALE GENOMIC DNA]</scope>
</reference>
<organism evidence="1 2">
    <name type="scientific">Hondaea fermentalgiana</name>
    <dbReference type="NCBI Taxonomy" id="2315210"/>
    <lineage>
        <taxon>Eukaryota</taxon>
        <taxon>Sar</taxon>
        <taxon>Stramenopiles</taxon>
        <taxon>Bigyra</taxon>
        <taxon>Labyrinthulomycetes</taxon>
        <taxon>Thraustochytrida</taxon>
        <taxon>Thraustochytriidae</taxon>
        <taxon>Hondaea</taxon>
    </lineage>
</organism>
<keyword evidence="2" id="KW-1185">Reference proteome</keyword>
<dbReference type="EMBL" id="BEYU01000040">
    <property type="protein sequence ID" value="GBG28398.1"/>
    <property type="molecule type" value="Genomic_DNA"/>
</dbReference>
<dbReference type="InParanoid" id="A0A2R5GF82"/>
<gene>
    <name evidence="1" type="ORF">FCC1311_046212</name>
</gene>
<proteinExistence type="predicted"/>
<comment type="caution">
    <text evidence="1">The sequence shown here is derived from an EMBL/GenBank/DDBJ whole genome shotgun (WGS) entry which is preliminary data.</text>
</comment>
<sequence>MTKFRDPVVMRFFFRQQLGTTAMFAGMFATYQTVSCLVSEQGVERPVAVAAGAAAGVAPFLPNRLFRRSLPWALVLVGMDVYSGGIKS</sequence>